<feature type="domain" description="YhcG PDDEXK nuclease" evidence="1">
    <location>
        <begin position="216"/>
        <end position="370"/>
    </location>
</feature>
<dbReference type="InterPro" id="IPR011856">
    <property type="entry name" value="tRNA_endonuc-like_dom_sf"/>
</dbReference>
<protein>
    <submittedName>
        <fullName evidence="3">DUF1016 domain-containing protein</fullName>
    </submittedName>
</protein>
<dbReference type="InterPro" id="IPR053148">
    <property type="entry name" value="PD-DEXK-like_domain"/>
</dbReference>
<dbReference type="Pfam" id="PF06250">
    <property type="entry name" value="YhcG_C"/>
    <property type="match status" value="1"/>
</dbReference>
<evidence type="ECO:0000259" key="1">
    <source>
        <dbReference type="Pfam" id="PF06250"/>
    </source>
</evidence>
<dbReference type="Pfam" id="PF17761">
    <property type="entry name" value="DUF1016_N"/>
    <property type="match status" value="2"/>
</dbReference>
<dbReference type="GO" id="GO:0003676">
    <property type="term" value="F:nucleic acid binding"/>
    <property type="evidence" value="ECO:0007669"/>
    <property type="project" value="InterPro"/>
</dbReference>
<name>A0A5C4RXL9_PROVB</name>
<reference evidence="3 4" key="1">
    <citation type="submission" date="2019-05" db="EMBL/GenBank/DDBJ databases">
        <title>Draft Whole-Genome sequence of the green sulfur bacterium Prosthecochloris vibrioformis DSM 260.</title>
        <authorList>
            <person name="Meyer T.E."/>
            <person name="Kyndt J.A."/>
        </authorList>
    </citation>
    <scope>NUCLEOTIDE SEQUENCE [LARGE SCALE GENOMIC DNA]</scope>
    <source>
        <strain evidence="3 4">DSM 260</strain>
    </source>
</reference>
<dbReference type="PANTHER" id="PTHR30547:SF0">
    <property type="entry name" value="BLR8175 PROTEIN"/>
    <property type="match status" value="1"/>
</dbReference>
<dbReference type="Proteomes" id="UP000309544">
    <property type="component" value="Unassembled WGS sequence"/>
</dbReference>
<feature type="domain" description="YhcG N-terminal" evidence="2">
    <location>
        <begin position="23"/>
        <end position="113"/>
    </location>
</feature>
<feature type="domain" description="YhcG N-terminal" evidence="2">
    <location>
        <begin position="141"/>
        <end position="195"/>
    </location>
</feature>
<evidence type="ECO:0000259" key="2">
    <source>
        <dbReference type="Pfam" id="PF17761"/>
    </source>
</evidence>
<comment type="caution">
    <text evidence="3">The sequence shown here is derived from an EMBL/GenBank/DDBJ whole genome shotgun (WGS) entry which is preliminary data.</text>
</comment>
<organism evidence="3 4">
    <name type="scientific">Prosthecochloris vibrioformis</name>
    <name type="common">Chlorobium vibrioforme</name>
    <dbReference type="NCBI Taxonomy" id="1098"/>
    <lineage>
        <taxon>Bacteria</taxon>
        <taxon>Pseudomonadati</taxon>
        <taxon>Chlorobiota</taxon>
        <taxon>Chlorobiia</taxon>
        <taxon>Chlorobiales</taxon>
        <taxon>Chlorobiaceae</taxon>
        <taxon>Prosthecochloris</taxon>
    </lineage>
</organism>
<dbReference type="EMBL" id="VDCI01000009">
    <property type="protein sequence ID" value="TNJ36046.1"/>
    <property type="molecule type" value="Genomic_DNA"/>
</dbReference>
<dbReference type="Gene3D" id="3.40.1350.10">
    <property type="match status" value="1"/>
</dbReference>
<proteinExistence type="predicted"/>
<keyword evidence="4" id="KW-1185">Reference proteome</keyword>
<gene>
    <name evidence="3" type="ORF">FGF68_09390</name>
</gene>
<evidence type="ECO:0000313" key="3">
    <source>
        <dbReference type="EMBL" id="TNJ36046.1"/>
    </source>
</evidence>
<dbReference type="AlphaFoldDB" id="A0A5C4RXL9"/>
<dbReference type="RefSeq" id="WP_068868256.1">
    <property type="nucleotide sequence ID" value="NZ_VDCI01000009.1"/>
</dbReference>
<dbReference type="InterPro" id="IPR041527">
    <property type="entry name" value="YhcG_N"/>
</dbReference>
<accession>A0A5C4RXL9</accession>
<dbReference type="InterPro" id="IPR009362">
    <property type="entry name" value="YhcG_C"/>
</dbReference>
<evidence type="ECO:0000313" key="4">
    <source>
        <dbReference type="Proteomes" id="UP000309544"/>
    </source>
</evidence>
<dbReference type="PANTHER" id="PTHR30547">
    <property type="entry name" value="UNCHARACTERIZED PROTEIN YHCG-RELATED"/>
    <property type="match status" value="1"/>
</dbReference>
<sequence>MSDELNNNSALAKGGDYAKWLRELKSKIRSTQLRAALAANRELILFYWELGGDISRKLAETNWGAKVIDQLAKDLRSEFPDMQGFSRRNLYYTKKFYEVFSAFPRDAEIVPRLGAQLKNAPQSEDERQTVPRGGAQRIPVIVHQIGGQLPWSHIKILLDKVSDYKESLFYINQTIENGWSRDVLALQIKSDLFARQGSAISNFKNTLPEPQSDLAQQTIKDPYTFDFLTMTRPYNERDIESQLVEHITKFLLELGKGFAFVGRQYHLEVGETDYYLDLLFYHIKLKCYVVIELKNTKFIAEYAGKLNFYLSAVDSLLKTDSDNPTIGILLCRDKNKIETEFALRDINKPMGVSEFTLTEILPEELKGSLPTVEEIEADFNQLEETASPNDEV</sequence>